<evidence type="ECO:0000313" key="2">
    <source>
        <dbReference type="EMBL" id="CAL8070335.1"/>
    </source>
</evidence>
<reference evidence="2 3" key="1">
    <citation type="submission" date="2024-08" db="EMBL/GenBank/DDBJ databases">
        <authorList>
            <person name="Cucini C."/>
            <person name="Frati F."/>
        </authorList>
    </citation>
    <scope>NUCLEOTIDE SEQUENCE [LARGE SCALE GENOMIC DNA]</scope>
</reference>
<evidence type="ECO:0000256" key="1">
    <source>
        <dbReference type="SAM" id="Phobius"/>
    </source>
</evidence>
<organism evidence="2 3">
    <name type="scientific">Orchesella dallaii</name>
    <dbReference type="NCBI Taxonomy" id="48710"/>
    <lineage>
        <taxon>Eukaryota</taxon>
        <taxon>Metazoa</taxon>
        <taxon>Ecdysozoa</taxon>
        <taxon>Arthropoda</taxon>
        <taxon>Hexapoda</taxon>
        <taxon>Collembola</taxon>
        <taxon>Entomobryomorpha</taxon>
        <taxon>Entomobryoidea</taxon>
        <taxon>Orchesellidae</taxon>
        <taxon>Orchesellinae</taxon>
        <taxon>Orchesella</taxon>
    </lineage>
</organism>
<keyword evidence="1" id="KW-1133">Transmembrane helix</keyword>
<gene>
    <name evidence="2" type="ORF">ODALV1_LOCUS1189</name>
</gene>
<evidence type="ECO:0000313" key="3">
    <source>
        <dbReference type="Proteomes" id="UP001642540"/>
    </source>
</evidence>
<keyword evidence="1" id="KW-0472">Membrane</keyword>
<dbReference type="EMBL" id="CAXLJM020000004">
    <property type="protein sequence ID" value="CAL8070335.1"/>
    <property type="molecule type" value="Genomic_DNA"/>
</dbReference>
<proteinExistence type="predicted"/>
<keyword evidence="1" id="KW-0812">Transmembrane</keyword>
<feature type="transmembrane region" description="Helical" evidence="1">
    <location>
        <begin position="59"/>
        <end position="84"/>
    </location>
</feature>
<protein>
    <submittedName>
        <fullName evidence="2">Uncharacterized protein</fullName>
    </submittedName>
</protein>
<dbReference type="Proteomes" id="UP001642540">
    <property type="component" value="Unassembled WGS sequence"/>
</dbReference>
<sequence>MKAKYLLPGQKGANCRTYFNVFIIVGTLITIQNLLIILLKPKKLHFLTSMLEAEGRRVYYSAPGVILLLLQVWIWFTTWVNFLISMQKCEAAN</sequence>
<comment type="caution">
    <text evidence="2">The sequence shown here is derived from an EMBL/GenBank/DDBJ whole genome shotgun (WGS) entry which is preliminary data.</text>
</comment>
<keyword evidence="3" id="KW-1185">Reference proteome</keyword>
<accession>A0ABP1PKY3</accession>
<feature type="transmembrane region" description="Helical" evidence="1">
    <location>
        <begin position="21"/>
        <end position="39"/>
    </location>
</feature>
<name>A0ABP1PKY3_9HEXA</name>